<dbReference type="Proteomes" id="UP000219329">
    <property type="component" value="Unassembled WGS sequence"/>
</dbReference>
<name>A0A2A5WBG0_9GAMM</name>
<sequence>MSAEIKEATGEDASLVPSSGGIFDVKVDGNLVFSKHKVARFPQPGEISQLLAE</sequence>
<dbReference type="InterPro" id="IPR036249">
    <property type="entry name" value="Thioredoxin-like_sf"/>
</dbReference>
<dbReference type="EMBL" id="NTJZ01000006">
    <property type="protein sequence ID" value="PDH33875.1"/>
    <property type="molecule type" value="Genomic_DNA"/>
</dbReference>
<evidence type="ECO:0000313" key="2">
    <source>
        <dbReference type="EMBL" id="PDH33875.1"/>
    </source>
</evidence>
<organism evidence="2 3">
    <name type="scientific">OM182 bacterium MED-G28</name>
    <dbReference type="NCBI Taxonomy" id="1986256"/>
    <lineage>
        <taxon>Bacteria</taxon>
        <taxon>Pseudomonadati</taxon>
        <taxon>Pseudomonadota</taxon>
        <taxon>Gammaproteobacteria</taxon>
        <taxon>OMG group</taxon>
        <taxon>OM182 clade</taxon>
    </lineage>
</organism>
<dbReference type="SUPFAM" id="SSF52833">
    <property type="entry name" value="Thioredoxin-like"/>
    <property type="match status" value="1"/>
</dbReference>
<evidence type="ECO:0008006" key="4">
    <source>
        <dbReference type="Google" id="ProtNLM"/>
    </source>
</evidence>
<evidence type="ECO:0000256" key="1">
    <source>
        <dbReference type="ARBA" id="ARBA00023284"/>
    </source>
</evidence>
<dbReference type="Pfam" id="PF10262">
    <property type="entry name" value="Rdx"/>
    <property type="match status" value="1"/>
</dbReference>
<dbReference type="InterPro" id="IPR011893">
    <property type="entry name" value="Selenoprotein_Rdx-typ"/>
</dbReference>
<reference evidence="2 3" key="1">
    <citation type="submission" date="2017-08" db="EMBL/GenBank/DDBJ databases">
        <title>Fine stratification of microbial communities through a metagenomic profile of the photic zone.</title>
        <authorList>
            <person name="Haro-Moreno J.M."/>
            <person name="Lopez-Perez M."/>
            <person name="De La Torre J."/>
            <person name="Picazo A."/>
            <person name="Camacho A."/>
            <person name="Rodriguez-Valera F."/>
        </authorList>
    </citation>
    <scope>NUCLEOTIDE SEQUENCE [LARGE SCALE GENOMIC DNA]</scope>
    <source>
        <strain evidence="2">MED-G28</strain>
    </source>
</reference>
<keyword evidence="1" id="KW-0676">Redox-active center</keyword>
<comment type="caution">
    <text evidence="2">The sequence shown here is derived from an EMBL/GenBank/DDBJ whole genome shotgun (WGS) entry which is preliminary data.</text>
</comment>
<protein>
    <recommendedName>
        <fullName evidence="4">Selenoprotein</fullName>
    </recommendedName>
</protein>
<dbReference type="Gene3D" id="3.40.30.10">
    <property type="entry name" value="Glutaredoxin"/>
    <property type="match status" value="1"/>
</dbReference>
<proteinExistence type="predicted"/>
<gene>
    <name evidence="2" type="ORF">CNF02_07555</name>
</gene>
<accession>A0A2A5WBG0</accession>
<dbReference type="AlphaFoldDB" id="A0A2A5WBG0"/>
<evidence type="ECO:0000313" key="3">
    <source>
        <dbReference type="Proteomes" id="UP000219329"/>
    </source>
</evidence>